<sequence>MSSFNQFSITECFPAATQRAYFETILIALRATHAIQQPTTHAMAAIALGTKQKSDPSTDLTWYLSPVRLDPLEKWPQPPLLVQLQHLFHPPMYLPFTNSLSGRAFLLFDCLPLKLSKYSSLPQRSTCSLTAFSNAARRFGSKRAEEFTSGLRKPDTSISDKGVLLGNVGASEVLLGDISSFDVGRSSDRYSGHFALIRGLMFSLSLASPPLVLSVSSSSRSLMSSTTSIMSGSS</sequence>
<dbReference type="AlphaFoldDB" id="A0AAN7QLU1"/>
<dbReference type="Proteomes" id="UP001346149">
    <property type="component" value="Unassembled WGS sequence"/>
</dbReference>
<gene>
    <name evidence="1" type="ORF">SAY86_027190</name>
</gene>
<reference evidence="1 2" key="1">
    <citation type="journal article" date="2023" name="Hortic Res">
        <title>Pangenome of water caltrop reveals structural variations and asymmetric subgenome divergence after allopolyploidization.</title>
        <authorList>
            <person name="Zhang X."/>
            <person name="Chen Y."/>
            <person name="Wang L."/>
            <person name="Yuan Y."/>
            <person name="Fang M."/>
            <person name="Shi L."/>
            <person name="Lu R."/>
            <person name="Comes H.P."/>
            <person name="Ma Y."/>
            <person name="Chen Y."/>
            <person name="Huang G."/>
            <person name="Zhou Y."/>
            <person name="Zheng Z."/>
            <person name="Qiu Y."/>
        </authorList>
    </citation>
    <scope>NUCLEOTIDE SEQUENCE [LARGE SCALE GENOMIC DNA]</scope>
    <source>
        <strain evidence="1">F231</strain>
    </source>
</reference>
<dbReference type="EMBL" id="JAXQNO010000021">
    <property type="protein sequence ID" value="KAK4769040.1"/>
    <property type="molecule type" value="Genomic_DNA"/>
</dbReference>
<keyword evidence="2" id="KW-1185">Reference proteome</keyword>
<protein>
    <submittedName>
        <fullName evidence="1">Uncharacterized protein</fullName>
    </submittedName>
</protein>
<name>A0AAN7QLU1_TRANT</name>
<comment type="caution">
    <text evidence="1">The sequence shown here is derived from an EMBL/GenBank/DDBJ whole genome shotgun (WGS) entry which is preliminary data.</text>
</comment>
<organism evidence="1 2">
    <name type="scientific">Trapa natans</name>
    <name type="common">Water chestnut</name>
    <dbReference type="NCBI Taxonomy" id="22666"/>
    <lineage>
        <taxon>Eukaryota</taxon>
        <taxon>Viridiplantae</taxon>
        <taxon>Streptophyta</taxon>
        <taxon>Embryophyta</taxon>
        <taxon>Tracheophyta</taxon>
        <taxon>Spermatophyta</taxon>
        <taxon>Magnoliopsida</taxon>
        <taxon>eudicotyledons</taxon>
        <taxon>Gunneridae</taxon>
        <taxon>Pentapetalae</taxon>
        <taxon>rosids</taxon>
        <taxon>malvids</taxon>
        <taxon>Myrtales</taxon>
        <taxon>Lythraceae</taxon>
        <taxon>Trapa</taxon>
    </lineage>
</organism>
<evidence type="ECO:0000313" key="2">
    <source>
        <dbReference type="Proteomes" id="UP001346149"/>
    </source>
</evidence>
<accession>A0AAN7QLU1</accession>
<evidence type="ECO:0000313" key="1">
    <source>
        <dbReference type="EMBL" id="KAK4769040.1"/>
    </source>
</evidence>
<proteinExistence type="predicted"/>